<protein>
    <submittedName>
        <fullName evidence="5">Glycosyltransferase family 2 protein</fullName>
    </submittedName>
</protein>
<dbReference type="GO" id="GO:0016757">
    <property type="term" value="F:glycosyltransferase activity"/>
    <property type="evidence" value="ECO:0007669"/>
    <property type="project" value="UniProtKB-KW"/>
</dbReference>
<evidence type="ECO:0000313" key="5">
    <source>
        <dbReference type="EMBL" id="MCR9013465.1"/>
    </source>
</evidence>
<dbReference type="RefSeq" id="WP_258421368.1">
    <property type="nucleotide sequence ID" value="NZ_JANAEZ010000012.1"/>
</dbReference>
<dbReference type="PANTHER" id="PTHR43179">
    <property type="entry name" value="RHAMNOSYLTRANSFERASE WBBL"/>
    <property type="match status" value="1"/>
</dbReference>
<reference evidence="5" key="1">
    <citation type="submission" date="2022-08" db="EMBL/GenBank/DDBJ databases">
        <authorList>
            <person name="Zhang D."/>
        </authorList>
    </citation>
    <scope>NUCLEOTIDE SEQUENCE</scope>
    <source>
        <strain evidence="5">XJ19-11</strain>
    </source>
</reference>
<evidence type="ECO:0000313" key="6">
    <source>
        <dbReference type="Proteomes" id="UP001142175"/>
    </source>
</evidence>
<dbReference type="AlphaFoldDB" id="A0A9X2P767"/>
<evidence type="ECO:0000256" key="3">
    <source>
        <dbReference type="ARBA" id="ARBA00022679"/>
    </source>
</evidence>
<dbReference type="Gene3D" id="3.90.550.10">
    <property type="entry name" value="Spore Coat Polysaccharide Biosynthesis Protein SpsA, Chain A"/>
    <property type="match status" value="1"/>
</dbReference>
<dbReference type="SUPFAM" id="SSF53448">
    <property type="entry name" value="Nucleotide-diphospho-sugar transferases"/>
    <property type="match status" value="1"/>
</dbReference>
<dbReference type="Pfam" id="PF00535">
    <property type="entry name" value="Glycos_transf_2"/>
    <property type="match status" value="1"/>
</dbReference>
<dbReference type="EMBL" id="JANSUY010000001">
    <property type="protein sequence ID" value="MCR9013465.1"/>
    <property type="molecule type" value="Genomic_DNA"/>
</dbReference>
<comment type="caution">
    <text evidence="5">The sequence shown here is derived from an EMBL/GenBank/DDBJ whole genome shotgun (WGS) entry which is preliminary data.</text>
</comment>
<dbReference type="InterPro" id="IPR001173">
    <property type="entry name" value="Glyco_trans_2-like"/>
</dbReference>
<accession>A0A9X2P767</accession>
<dbReference type="PANTHER" id="PTHR43179:SF12">
    <property type="entry name" value="GALACTOFURANOSYLTRANSFERASE GLFT2"/>
    <property type="match status" value="1"/>
</dbReference>
<comment type="similarity">
    <text evidence="1">Belongs to the glycosyltransferase 2 family.</text>
</comment>
<gene>
    <name evidence="5" type="ORF">NU887_00390</name>
</gene>
<evidence type="ECO:0000256" key="2">
    <source>
        <dbReference type="ARBA" id="ARBA00022676"/>
    </source>
</evidence>
<dbReference type="Proteomes" id="UP001142175">
    <property type="component" value="Unassembled WGS sequence"/>
</dbReference>
<dbReference type="InterPro" id="IPR029044">
    <property type="entry name" value="Nucleotide-diphossugar_trans"/>
</dbReference>
<proteinExistence type="inferred from homology"/>
<feature type="domain" description="Glycosyltransferase 2-like" evidence="4">
    <location>
        <begin position="6"/>
        <end position="123"/>
    </location>
</feature>
<evidence type="ECO:0000259" key="4">
    <source>
        <dbReference type="Pfam" id="PF00535"/>
    </source>
</evidence>
<name>A0A9X2P767_9BACT</name>
<evidence type="ECO:0000256" key="1">
    <source>
        <dbReference type="ARBA" id="ARBA00006739"/>
    </source>
</evidence>
<sequence>MQNAAIVILNYNGVEMLRKFLPSVTQFSTFQVIVADNGSTDCSVDLLLNNFPQIRLIRLESNFGFTGGYNRALEIIRGDFGYYILLNSDVEVEKAWDVKLIRFLEENPKAAAVQPKILSFPNRGYFDYAGAGGGFLDGLGYPYCRGRIFDTVEKDEHQYDDTIPVDWASGACMAIRASLFHQAGGFDERFFAHMEEIDICWKIRKMGYSIHYLGISKVMHVGGGTLHRTNPWKTFLNFRNNLLMLHQNLKTSCFASVYLKRILLDLLAAFVFVVRGNFQDGKAVLQAHFAFHKMKSKSLKSKEIENIGIIGNANSRSSILWDYYIRGKRTYQDL</sequence>
<keyword evidence="6" id="KW-1185">Reference proteome</keyword>
<keyword evidence="2" id="KW-0328">Glycosyltransferase</keyword>
<dbReference type="CDD" id="cd04186">
    <property type="entry name" value="GT_2_like_c"/>
    <property type="match status" value="1"/>
</dbReference>
<organism evidence="5 6">
    <name type="scientific">Aquiflexum gelatinilyticum</name>
    <dbReference type="NCBI Taxonomy" id="2961943"/>
    <lineage>
        <taxon>Bacteria</taxon>
        <taxon>Pseudomonadati</taxon>
        <taxon>Bacteroidota</taxon>
        <taxon>Cytophagia</taxon>
        <taxon>Cytophagales</taxon>
        <taxon>Cyclobacteriaceae</taxon>
        <taxon>Aquiflexum</taxon>
    </lineage>
</organism>
<keyword evidence="3" id="KW-0808">Transferase</keyword>